<dbReference type="InterPro" id="IPR044878">
    <property type="entry name" value="UbiA_sf"/>
</dbReference>
<keyword evidence="6" id="KW-1185">Reference proteome</keyword>
<dbReference type="NCBIfam" id="NF045897">
    <property type="entry name" value="SCO3242_trans"/>
    <property type="match status" value="1"/>
</dbReference>
<keyword evidence="5" id="KW-0808">Transferase</keyword>
<dbReference type="EMBL" id="JAAOYM010000001">
    <property type="protein sequence ID" value="NIJ13423.1"/>
    <property type="molecule type" value="Genomic_DNA"/>
</dbReference>
<reference evidence="5 6" key="1">
    <citation type="submission" date="2020-03" db="EMBL/GenBank/DDBJ databases">
        <title>Sequencing the genomes of 1000 actinobacteria strains.</title>
        <authorList>
            <person name="Klenk H.-P."/>
        </authorList>
    </citation>
    <scope>NUCLEOTIDE SEQUENCE [LARGE SCALE GENOMIC DNA]</scope>
    <source>
        <strain evidence="5 6">DSM 45685</strain>
    </source>
</reference>
<comment type="subcellular location">
    <subcellularLocation>
        <location evidence="1">Membrane</location>
        <topology evidence="1">Multi-pass membrane protein</topology>
    </subcellularLocation>
</comment>
<dbReference type="RefSeq" id="WP_167173193.1">
    <property type="nucleotide sequence ID" value="NZ_JAAOYM010000001.1"/>
</dbReference>
<keyword evidence="2" id="KW-0812">Transmembrane</keyword>
<accession>A0A7X5UTJ2</accession>
<sequence>MGGLTVKAPDLYELVRAPAALTAVGDTVAGSAAAGQRLRGRRWALPLASMAFYWAGMSVNDWADRELDAVERPERPIPSGRVSARAALRTGGVLTAAGLGLACLGGGQRSLRVAVPLAASVWAYDTVLKGTPLGPCGMSACRALDVLLGAGGRWREAAPAAAALAVHTMGVTALSGGEVHGGSPRTAGAALAGTAVSTGLALYGRASRGAHRVASLAFGAGYAAVVGTAQYRALESSSAARVRAATVAGIQGMVPLQASLAARHGAVRAAALLAGAVPLARRLVRKVSPT</sequence>
<dbReference type="InterPro" id="IPR050475">
    <property type="entry name" value="Prenyltransferase_related"/>
</dbReference>
<dbReference type="EC" id="2.5.1.39" evidence="5"/>
<evidence type="ECO:0000256" key="3">
    <source>
        <dbReference type="ARBA" id="ARBA00022989"/>
    </source>
</evidence>
<dbReference type="Pfam" id="PF01040">
    <property type="entry name" value="UbiA"/>
    <property type="match status" value="1"/>
</dbReference>
<dbReference type="InterPro" id="IPR000537">
    <property type="entry name" value="UbiA_prenyltransferase"/>
</dbReference>
<proteinExistence type="predicted"/>
<evidence type="ECO:0000313" key="6">
    <source>
        <dbReference type="Proteomes" id="UP000545493"/>
    </source>
</evidence>
<dbReference type="PANTHER" id="PTHR42723">
    <property type="entry name" value="CHLOROPHYLL SYNTHASE"/>
    <property type="match status" value="1"/>
</dbReference>
<evidence type="ECO:0000313" key="5">
    <source>
        <dbReference type="EMBL" id="NIJ13423.1"/>
    </source>
</evidence>
<protein>
    <submittedName>
        <fullName evidence="5">4-hydroxybenzoate polyprenyltransferase</fullName>
        <ecNumber evidence="5">2.5.1.39</ecNumber>
    </submittedName>
</protein>
<dbReference type="Gene3D" id="1.10.357.140">
    <property type="entry name" value="UbiA prenyltransferase"/>
    <property type="match status" value="1"/>
</dbReference>
<organism evidence="5 6">
    <name type="scientific">Saccharomonospora amisosensis</name>
    <dbReference type="NCBI Taxonomy" id="1128677"/>
    <lineage>
        <taxon>Bacteria</taxon>
        <taxon>Bacillati</taxon>
        <taxon>Actinomycetota</taxon>
        <taxon>Actinomycetes</taxon>
        <taxon>Pseudonocardiales</taxon>
        <taxon>Pseudonocardiaceae</taxon>
        <taxon>Saccharomonospora</taxon>
    </lineage>
</organism>
<dbReference type="Proteomes" id="UP000545493">
    <property type="component" value="Unassembled WGS sequence"/>
</dbReference>
<keyword evidence="3" id="KW-1133">Transmembrane helix</keyword>
<name>A0A7X5UTJ2_9PSEU</name>
<dbReference type="GO" id="GO:0008412">
    <property type="term" value="F:4-hydroxybenzoate polyprenyltransferase activity"/>
    <property type="evidence" value="ECO:0007669"/>
    <property type="project" value="UniProtKB-EC"/>
</dbReference>
<keyword evidence="4" id="KW-0472">Membrane</keyword>
<dbReference type="PANTHER" id="PTHR42723:SF1">
    <property type="entry name" value="CHLOROPHYLL SYNTHASE, CHLOROPLASTIC"/>
    <property type="match status" value="1"/>
</dbReference>
<dbReference type="GO" id="GO:0016020">
    <property type="term" value="C:membrane"/>
    <property type="evidence" value="ECO:0007669"/>
    <property type="project" value="UniProtKB-SubCell"/>
</dbReference>
<evidence type="ECO:0000256" key="1">
    <source>
        <dbReference type="ARBA" id="ARBA00004141"/>
    </source>
</evidence>
<evidence type="ECO:0000256" key="2">
    <source>
        <dbReference type="ARBA" id="ARBA00022692"/>
    </source>
</evidence>
<dbReference type="CDD" id="cd13964">
    <property type="entry name" value="PT_UbiA_1"/>
    <property type="match status" value="1"/>
</dbReference>
<gene>
    <name evidence="5" type="ORF">FHU38_003767</name>
</gene>
<comment type="caution">
    <text evidence="5">The sequence shown here is derived from an EMBL/GenBank/DDBJ whole genome shotgun (WGS) entry which is preliminary data.</text>
</comment>
<evidence type="ECO:0000256" key="4">
    <source>
        <dbReference type="ARBA" id="ARBA00023136"/>
    </source>
</evidence>
<dbReference type="AlphaFoldDB" id="A0A7X5UTJ2"/>